<accession>C0PNN1</accession>
<dbReference type="EMBL" id="BT069900">
    <property type="protein sequence ID" value="ACN36797.1"/>
    <property type="molecule type" value="mRNA"/>
</dbReference>
<proteinExistence type="evidence at transcript level"/>
<evidence type="ECO:0000313" key="2">
    <source>
        <dbReference type="EMBL" id="ACN36797.1"/>
    </source>
</evidence>
<organism evidence="2">
    <name type="scientific">Zea mays</name>
    <name type="common">Maize</name>
    <dbReference type="NCBI Taxonomy" id="4577"/>
    <lineage>
        <taxon>Eukaryota</taxon>
        <taxon>Viridiplantae</taxon>
        <taxon>Streptophyta</taxon>
        <taxon>Embryophyta</taxon>
        <taxon>Tracheophyta</taxon>
        <taxon>Spermatophyta</taxon>
        <taxon>Magnoliopsida</taxon>
        <taxon>Liliopsida</taxon>
        <taxon>Poales</taxon>
        <taxon>Poaceae</taxon>
        <taxon>PACMAD clade</taxon>
        <taxon>Panicoideae</taxon>
        <taxon>Andropogonodae</taxon>
        <taxon>Andropogoneae</taxon>
        <taxon>Tripsacinae</taxon>
        <taxon>Zea</taxon>
    </lineage>
</organism>
<name>C0PNN1_MAIZE</name>
<reference evidence="2" key="2">
    <citation type="submission" date="2012-06" db="EMBL/GenBank/DDBJ databases">
        <authorList>
            <person name="Yu Y."/>
            <person name="Currie J."/>
            <person name="Lomeli R."/>
            <person name="Angelova A."/>
            <person name="Collura K."/>
            <person name="Wissotski M."/>
            <person name="Campos D."/>
            <person name="Kudrna D."/>
            <person name="Golser W."/>
            <person name="Ashely E."/>
            <person name="Descour A."/>
            <person name="Fernandes J."/>
            <person name="Soderlund C."/>
            <person name="Walbot V."/>
        </authorList>
    </citation>
    <scope>NUCLEOTIDE SEQUENCE</scope>
    <source>
        <strain evidence="2">B73</strain>
    </source>
</reference>
<protein>
    <submittedName>
        <fullName evidence="2">Uncharacterized protein</fullName>
    </submittedName>
</protein>
<evidence type="ECO:0000256" key="1">
    <source>
        <dbReference type="SAM" id="MobiDB-lite"/>
    </source>
</evidence>
<feature type="region of interest" description="Disordered" evidence="1">
    <location>
        <begin position="1"/>
        <end position="20"/>
    </location>
</feature>
<reference evidence="2" key="1">
    <citation type="journal article" date="2009" name="PLoS Genet.">
        <title>Sequencing, mapping, and analysis of 27,455 maize full-length cDNAs.</title>
        <authorList>
            <person name="Soderlund C."/>
            <person name="Descour A."/>
            <person name="Kudrna D."/>
            <person name="Bomhoff M."/>
            <person name="Boyd L."/>
            <person name="Currie J."/>
            <person name="Angelova A."/>
            <person name="Collura K."/>
            <person name="Wissotski M."/>
            <person name="Ashley E."/>
            <person name="Morrow D."/>
            <person name="Fernandes J."/>
            <person name="Walbot V."/>
            <person name="Yu Y."/>
        </authorList>
    </citation>
    <scope>NUCLEOTIDE SEQUENCE</scope>
    <source>
        <strain evidence="2">B73</strain>
    </source>
</reference>
<dbReference type="AlphaFoldDB" id="C0PNN1"/>
<sequence>MDNHRTPRKSTTLGSSSATCQGCTPSISNLSIEVPMRIALSNERLTKRIITNKMLNIICSG</sequence>
<feature type="compositionally biased region" description="Polar residues" evidence="1">
    <location>
        <begin position="9"/>
        <end position="20"/>
    </location>
</feature>